<evidence type="ECO:0000256" key="5">
    <source>
        <dbReference type="ARBA" id="ARBA00022807"/>
    </source>
</evidence>
<evidence type="ECO:0000313" key="9">
    <source>
        <dbReference type="Proteomes" id="UP000526125"/>
    </source>
</evidence>
<dbReference type="PANTHER" id="PTHR47360">
    <property type="entry name" value="MUREIN DD-ENDOPEPTIDASE MEPS/MUREIN LD-CARBOXYPEPTIDASE"/>
    <property type="match status" value="1"/>
</dbReference>
<feature type="chain" id="PRO_5030778291" evidence="6">
    <location>
        <begin position="24"/>
        <end position="156"/>
    </location>
</feature>
<dbReference type="GO" id="GO:0008234">
    <property type="term" value="F:cysteine-type peptidase activity"/>
    <property type="evidence" value="ECO:0007669"/>
    <property type="project" value="UniProtKB-KW"/>
</dbReference>
<accession>A0A7Y6BVI3</accession>
<dbReference type="PANTHER" id="PTHR47360:SF1">
    <property type="entry name" value="ENDOPEPTIDASE NLPC-RELATED"/>
    <property type="match status" value="1"/>
</dbReference>
<keyword evidence="3 6" id="KW-0732">Signal</keyword>
<evidence type="ECO:0000256" key="1">
    <source>
        <dbReference type="ARBA" id="ARBA00007074"/>
    </source>
</evidence>
<dbReference type="Pfam" id="PF00877">
    <property type="entry name" value="NLPC_P60"/>
    <property type="match status" value="1"/>
</dbReference>
<dbReference type="SUPFAM" id="SSF54001">
    <property type="entry name" value="Cysteine proteinases"/>
    <property type="match status" value="1"/>
</dbReference>
<evidence type="ECO:0000256" key="3">
    <source>
        <dbReference type="ARBA" id="ARBA00022729"/>
    </source>
</evidence>
<keyword evidence="4" id="KW-0378">Hydrolase</keyword>
<evidence type="ECO:0000256" key="4">
    <source>
        <dbReference type="ARBA" id="ARBA00022801"/>
    </source>
</evidence>
<reference evidence="8 9" key="1">
    <citation type="submission" date="2020-05" db="EMBL/GenBank/DDBJ databases">
        <title>Genome Sequencing of Type Strains.</title>
        <authorList>
            <person name="Lemaire J.F."/>
            <person name="Inderbitzin P."/>
            <person name="Gregorio O.A."/>
            <person name="Collins S.B."/>
            <person name="Wespe N."/>
            <person name="Knight-Connoni V."/>
        </authorList>
    </citation>
    <scope>NUCLEOTIDE SEQUENCE [LARGE SCALE GENOMIC DNA]</scope>
    <source>
        <strain evidence="8 9">LMG 21957</strain>
    </source>
</reference>
<dbReference type="InterPro" id="IPR000064">
    <property type="entry name" value="NLP_P60_dom"/>
</dbReference>
<feature type="signal peptide" evidence="6">
    <location>
        <begin position="1"/>
        <end position="23"/>
    </location>
</feature>
<dbReference type="EMBL" id="JABMCB010000176">
    <property type="protein sequence ID" value="NUU75689.1"/>
    <property type="molecule type" value="Genomic_DNA"/>
</dbReference>
<dbReference type="InterPro" id="IPR038765">
    <property type="entry name" value="Papain-like_cys_pep_sf"/>
</dbReference>
<evidence type="ECO:0000256" key="2">
    <source>
        <dbReference type="ARBA" id="ARBA00022670"/>
    </source>
</evidence>
<dbReference type="RefSeq" id="WP_024634525.1">
    <property type="nucleotide sequence ID" value="NZ_JABMCB010000176.1"/>
</dbReference>
<dbReference type="Proteomes" id="UP000526125">
    <property type="component" value="Unassembled WGS sequence"/>
</dbReference>
<dbReference type="AlphaFoldDB" id="A0A7Y6BVI3"/>
<evidence type="ECO:0000256" key="6">
    <source>
        <dbReference type="SAM" id="SignalP"/>
    </source>
</evidence>
<dbReference type="InterPro" id="IPR052062">
    <property type="entry name" value="Murein_DD/LD_carboxypeptidase"/>
</dbReference>
<evidence type="ECO:0000259" key="7">
    <source>
        <dbReference type="PROSITE" id="PS51935"/>
    </source>
</evidence>
<keyword evidence="9" id="KW-1185">Reference proteome</keyword>
<dbReference type="PROSITE" id="PS51935">
    <property type="entry name" value="NLPC_P60"/>
    <property type="match status" value="1"/>
</dbReference>
<comment type="caution">
    <text evidence="8">The sequence shown here is derived from an EMBL/GenBank/DDBJ whole genome shotgun (WGS) entry which is preliminary data.</text>
</comment>
<sequence length="156" mass="17490">MKRVFMIALGAIFMFSNIESVSANEVRIETEVNEVIGTPYRLGGTSTSGFDCSGFILYIMNKYNIDLPRTSQMQAKSGIKVEMEDLRTGDLVFFNTSGRGISHAGIYIGDNSFAHSSSSRGVTISRLSEKYYKERYVTARRVVSQNNSNKMTKEMH</sequence>
<dbReference type="Gene3D" id="3.90.1720.10">
    <property type="entry name" value="endopeptidase domain like (from Nostoc punctiforme)"/>
    <property type="match status" value="1"/>
</dbReference>
<protein>
    <submittedName>
        <fullName evidence="8">C40 family peptidase</fullName>
    </submittedName>
</protein>
<keyword evidence="2" id="KW-0645">Protease</keyword>
<gene>
    <name evidence="8" type="ORF">HP552_10665</name>
</gene>
<name>A0A7Y6BVI3_9BACL</name>
<evidence type="ECO:0000313" key="8">
    <source>
        <dbReference type="EMBL" id="NUU75689.1"/>
    </source>
</evidence>
<organism evidence="8 9">
    <name type="scientific">Paenibacillus xylanilyticus</name>
    <dbReference type="NCBI Taxonomy" id="248903"/>
    <lineage>
        <taxon>Bacteria</taxon>
        <taxon>Bacillati</taxon>
        <taxon>Bacillota</taxon>
        <taxon>Bacilli</taxon>
        <taxon>Bacillales</taxon>
        <taxon>Paenibacillaceae</taxon>
        <taxon>Paenibacillus</taxon>
    </lineage>
</organism>
<feature type="domain" description="NlpC/P60" evidence="7">
    <location>
        <begin position="21"/>
        <end position="143"/>
    </location>
</feature>
<dbReference type="GO" id="GO:0006508">
    <property type="term" value="P:proteolysis"/>
    <property type="evidence" value="ECO:0007669"/>
    <property type="project" value="UniProtKB-KW"/>
</dbReference>
<proteinExistence type="inferred from homology"/>
<comment type="similarity">
    <text evidence="1">Belongs to the peptidase C40 family.</text>
</comment>
<keyword evidence="5" id="KW-0788">Thiol protease</keyword>